<keyword evidence="8" id="KW-1185">Reference proteome</keyword>
<gene>
    <name evidence="7" type="ORF">QTO34_008008</name>
</gene>
<dbReference type="InterPro" id="IPR036236">
    <property type="entry name" value="Znf_C2H2_sf"/>
</dbReference>
<dbReference type="InterPro" id="IPR013087">
    <property type="entry name" value="Znf_C2H2_type"/>
</dbReference>
<dbReference type="GO" id="GO:0008270">
    <property type="term" value="F:zinc ion binding"/>
    <property type="evidence" value="ECO:0007669"/>
    <property type="project" value="UniProtKB-KW"/>
</dbReference>
<reference evidence="7" key="1">
    <citation type="submission" date="2023-06" db="EMBL/GenBank/DDBJ databases">
        <title>Reference genome for the Northern bat (Eptesicus nilssonii), a most northern bat species.</title>
        <authorList>
            <person name="Laine V.N."/>
            <person name="Pulliainen A.T."/>
            <person name="Lilley T.M."/>
        </authorList>
    </citation>
    <scope>NUCLEOTIDE SEQUENCE</scope>
    <source>
        <strain evidence="7">BLF_Eptnil</strain>
        <tissue evidence="7">Kidney</tissue>
    </source>
</reference>
<name>A0AA40I9F6_CNENI</name>
<dbReference type="GO" id="GO:0000978">
    <property type="term" value="F:RNA polymerase II cis-regulatory region sequence-specific DNA binding"/>
    <property type="evidence" value="ECO:0007669"/>
    <property type="project" value="TreeGrafter"/>
</dbReference>
<evidence type="ECO:0000313" key="7">
    <source>
        <dbReference type="EMBL" id="KAK1345549.1"/>
    </source>
</evidence>
<dbReference type="Proteomes" id="UP001177744">
    <property type="component" value="Unassembled WGS sequence"/>
</dbReference>
<keyword evidence="4" id="KW-0862">Zinc</keyword>
<keyword evidence="3 5" id="KW-0863">Zinc-finger</keyword>
<evidence type="ECO:0000313" key="8">
    <source>
        <dbReference type="Proteomes" id="UP001177744"/>
    </source>
</evidence>
<dbReference type="FunFam" id="3.30.160.60:FF:002343">
    <property type="entry name" value="Zinc finger protein 33A"/>
    <property type="match status" value="1"/>
</dbReference>
<evidence type="ECO:0000259" key="6">
    <source>
        <dbReference type="PROSITE" id="PS50157"/>
    </source>
</evidence>
<keyword evidence="2" id="KW-0677">Repeat</keyword>
<organism evidence="7 8">
    <name type="scientific">Cnephaeus nilssonii</name>
    <name type="common">Northern bat</name>
    <name type="synonym">Eptesicus nilssonii</name>
    <dbReference type="NCBI Taxonomy" id="3371016"/>
    <lineage>
        <taxon>Eukaryota</taxon>
        <taxon>Metazoa</taxon>
        <taxon>Chordata</taxon>
        <taxon>Craniata</taxon>
        <taxon>Vertebrata</taxon>
        <taxon>Euteleostomi</taxon>
        <taxon>Mammalia</taxon>
        <taxon>Eutheria</taxon>
        <taxon>Laurasiatheria</taxon>
        <taxon>Chiroptera</taxon>
        <taxon>Yangochiroptera</taxon>
        <taxon>Vespertilionidae</taxon>
        <taxon>Cnephaeus</taxon>
    </lineage>
</organism>
<feature type="domain" description="C2H2-type" evidence="6">
    <location>
        <begin position="354"/>
        <end position="377"/>
    </location>
</feature>
<proteinExistence type="predicted"/>
<dbReference type="SUPFAM" id="SSF57667">
    <property type="entry name" value="beta-beta-alpha zinc fingers"/>
    <property type="match status" value="1"/>
</dbReference>
<evidence type="ECO:0000256" key="3">
    <source>
        <dbReference type="ARBA" id="ARBA00022771"/>
    </source>
</evidence>
<evidence type="ECO:0000256" key="1">
    <source>
        <dbReference type="ARBA" id="ARBA00022723"/>
    </source>
</evidence>
<dbReference type="PANTHER" id="PTHR23226">
    <property type="entry name" value="ZINC FINGER AND SCAN DOMAIN-CONTAINING"/>
    <property type="match status" value="1"/>
</dbReference>
<dbReference type="PANTHER" id="PTHR23226:SF432">
    <property type="entry name" value="ZINC FINGER PROTEIN 418"/>
    <property type="match status" value="1"/>
</dbReference>
<dbReference type="AlphaFoldDB" id="A0AA40I9F6"/>
<keyword evidence="1" id="KW-0479">Metal-binding</keyword>
<accession>A0AA40I9F6</accession>
<evidence type="ECO:0000256" key="4">
    <source>
        <dbReference type="ARBA" id="ARBA00022833"/>
    </source>
</evidence>
<sequence>MLIDCHALKDGGAHSHKMVAPSPLSPPAAQGWPEVQVTRASQGLRCQQWQQQSTINNSQDLEIARMSINRFPAQSLTAPARSAQSLRAASTLRRPPEGHTTLEDGIIYLSWGDDAAELCTYNIPETVAVAQRTRRPLLSSVSVGGKLQLRTPKADPPTQNTDPWEKCVPGLKDILLLTGSKPYIQAEALRWRGIKASGSVKTFHHTYCGGKNLHNGRGQGLLCQGLQIACPFTCGEVEKDFLATSGLLHQATPNGEKPQSSSEGGVPFDGGRVMVFGSRRVFSNTHPLPHQRACTEEGHDECSSRWGGFSCNGGFRTSKLTLEKGFTSEILYHKIYLLQHWRVHTGAKPDENIECGRSFSQKSDLVRHQSVLMGDRPYERRECKKSFIQKSLLIKP</sequence>
<dbReference type="EMBL" id="JAULJE010000002">
    <property type="protein sequence ID" value="KAK1345549.1"/>
    <property type="molecule type" value="Genomic_DNA"/>
</dbReference>
<evidence type="ECO:0000256" key="2">
    <source>
        <dbReference type="ARBA" id="ARBA00022737"/>
    </source>
</evidence>
<comment type="caution">
    <text evidence="7">The sequence shown here is derived from an EMBL/GenBank/DDBJ whole genome shotgun (WGS) entry which is preliminary data.</text>
</comment>
<protein>
    <recommendedName>
        <fullName evidence="6">C2H2-type domain-containing protein</fullName>
    </recommendedName>
</protein>
<dbReference type="GO" id="GO:0000981">
    <property type="term" value="F:DNA-binding transcription factor activity, RNA polymerase II-specific"/>
    <property type="evidence" value="ECO:0007669"/>
    <property type="project" value="TreeGrafter"/>
</dbReference>
<evidence type="ECO:0000256" key="5">
    <source>
        <dbReference type="PROSITE-ProRule" id="PRU00042"/>
    </source>
</evidence>
<dbReference type="PROSITE" id="PS50157">
    <property type="entry name" value="ZINC_FINGER_C2H2_2"/>
    <property type="match status" value="1"/>
</dbReference>
<dbReference type="Gene3D" id="3.30.160.60">
    <property type="entry name" value="Classic Zinc Finger"/>
    <property type="match status" value="1"/>
</dbReference>